<gene>
    <name evidence="1" type="ORF">ALEPTO_LOCUS3710</name>
</gene>
<reference evidence="1" key="1">
    <citation type="submission" date="2021-06" db="EMBL/GenBank/DDBJ databases">
        <authorList>
            <person name="Kallberg Y."/>
            <person name="Tangrot J."/>
            <person name="Rosling A."/>
        </authorList>
    </citation>
    <scope>NUCLEOTIDE SEQUENCE</scope>
    <source>
        <strain evidence="1">FL130A</strain>
    </source>
</reference>
<evidence type="ECO:0000313" key="2">
    <source>
        <dbReference type="Proteomes" id="UP000789508"/>
    </source>
</evidence>
<sequence length="315" mass="36787">MKSVQSRGYSPTPKFLSINDKEIKELADYILEQRRVRTDRYAMVGKISRAASFVTRGSGCDIFFMVIEKLIDYIDEREALHEQFMERKIDRAILRSAVNSMKSEILAIKTRIELMENTENPFDDRKFEVPPAFHSCEKILNCFENKDHVFYQHPLITAPSLIAFSQLYASICAYGVELLPAYIEIANREKKRLREVIEAYKVNTIEERLQMIKIIQTIKLPSYDGKAKDDMVQVTNAGTFKNALSRLKKNVRNITLHEIDIVKDGFGYQSKPDELHYWDRTLWTREQKSACNHEYSLVVRTLYKDYFDQIIDAIS</sequence>
<dbReference type="Proteomes" id="UP000789508">
    <property type="component" value="Unassembled WGS sequence"/>
</dbReference>
<accession>A0A9N9F382</accession>
<dbReference type="OrthoDB" id="2332391at2759"/>
<organism evidence="1 2">
    <name type="scientific">Ambispora leptoticha</name>
    <dbReference type="NCBI Taxonomy" id="144679"/>
    <lineage>
        <taxon>Eukaryota</taxon>
        <taxon>Fungi</taxon>
        <taxon>Fungi incertae sedis</taxon>
        <taxon>Mucoromycota</taxon>
        <taxon>Glomeromycotina</taxon>
        <taxon>Glomeromycetes</taxon>
        <taxon>Archaeosporales</taxon>
        <taxon>Ambisporaceae</taxon>
        <taxon>Ambispora</taxon>
    </lineage>
</organism>
<protein>
    <submittedName>
        <fullName evidence="1">3595_t:CDS:1</fullName>
    </submittedName>
</protein>
<keyword evidence="2" id="KW-1185">Reference proteome</keyword>
<evidence type="ECO:0000313" key="1">
    <source>
        <dbReference type="EMBL" id="CAG8505676.1"/>
    </source>
</evidence>
<name>A0A9N9F382_9GLOM</name>
<dbReference type="EMBL" id="CAJVPS010000734">
    <property type="protein sequence ID" value="CAG8505676.1"/>
    <property type="molecule type" value="Genomic_DNA"/>
</dbReference>
<dbReference type="AlphaFoldDB" id="A0A9N9F382"/>
<comment type="caution">
    <text evidence="1">The sequence shown here is derived from an EMBL/GenBank/DDBJ whole genome shotgun (WGS) entry which is preliminary data.</text>
</comment>
<proteinExistence type="predicted"/>